<proteinExistence type="predicted"/>
<dbReference type="EMBL" id="WEGK01000033">
    <property type="protein sequence ID" value="MQY24353.1"/>
    <property type="molecule type" value="Genomic_DNA"/>
</dbReference>
<keyword evidence="2" id="KW-1185">Reference proteome</keyword>
<reference evidence="1 2" key="1">
    <citation type="submission" date="2019-10" db="EMBL/GenBank/DDBJ databases">
        <title>Nocardia macrotermitis sp. nov. and Nocardia aurantia sp. nov., isolated from the gut of fungus growing-termite Macrotermes natalensis.</title>
        <authorList>
            <person name="Benndorf R."/>
            <person name="Schwitalla J."/>
            <person name="Martin K."/>
            <person name="De Beer W."/>
            <person name="Kaster A.-K."/>
            <person name="Vollmers J."/>
            <person name="Poulsen M."/>
            <person name="Beemelmanns C."/>
        </authorList>
    </citation>
    <scope>NUCLEOTIDE SEQUENCE [LARGE SCALE GENOMIC DNA]</scope>
    <source>
        <strain evidence="1 2">RB20</strain>
    </source>
</reference>
<dbReference type="AlphaFoldDB" id="A0A7K0DEY2"/>
<dbReference type="RefSeq" id="WP_153416085.1">
    <property type="nucleotide sequence ID" value="NZ_WEGK01000033.1"/>
</dbReference>
<organism evidence="1 2">
    <name type="scientific">Nocardia macrotermitis</name>
    <dbReference type="NCBI Taxonomy" id="2585198"/>
    <lineage>
        <taxon>Bacteria</taxon>
        <taxon>Bacillati</taxon>
        <taxon>Actinomycetota</taxon>
        <taxon>Actinomycetes</taxon>
        <taxon>Mycobacteriales</taxon>
        <taxon>Nocardiaceae</taxon>
        <taxon>Nocardia</taxon>
    </lineage>
</organism>
<sequence>MKVITAAMQLAGGLRSTAELIVRVRFDLDWIRVRVRAELISGQTRPQALVDITPLSPVPALAVRECGICRGITQAGPSE</sequence>
<gene>
    <name evidence="1" type="ORF">NRB20_74880</name>
</gene>
<name>A0A7K0DEY2_9NOCA</name>
<evidence type="ECO:0000313" key="1">
    <source>
        <dbReference type="EMBL" id="MQY24353.1"/>
    </source>
</evidence>
<accession>A0A7K0DEY2</accession>
<comment type="caution">
    <text evidence="1">The sequence shown here is derived from an EMBL/GenBank/DDBJ whole genome shotgun (WGS) entry which is preliminary data.</text>
</comment>
<dbReference type="Proteomes" id="UP000438448">
    <property type="component" value="Unassembled WGS sequence"/>
</dbReference>
<protein>
    <submittedName>
        <fullName evidence="1">Uncharacterized protein</fullName>
    </submittedName>
</protein>
<evidence type="ECO:0000313" key="2">
    <source>
        <dbReference type="Proteomes" id="UP000438448"/>
    </source>
</evidence>